<comment type="caution">
    <text evidence="2">The sequence shown here is derived from an EMBL/GenBank/DDBJ whole genome shotgun (WGS) entry which is preliminary data.</text>
</comment>
<name>A0A7Y9DKL1_9ACTN</name>
<proteinExistence type="predicted"/>
<dbReference type="AlphaFoldDB" id="A0A7Y9DKL1"/>
<organism evidence="2 3">
    <name type="scientific">Kineococcus aurantiacus</name>
    <dbReference type="NCBI Taxonomy" id="37633"/>
    <lineage>
        <taxon>Bacteria</taxon>
        <taxon>Bacillati</taxon>
        <taxon>Actinomycetota</taxon>
        <taxon>Actinomycetes</taxon>
        <taxon>Kineosporiales</taxon>
        <taxon>Kineosporiaceae</taxon>
        <taxon>Kineococcus</taxon>
    </lineage>
</organism>
<accession>A0A7Y9DKL1</accession>
<feature type="region of interest" description="Disordered" evidence="1">
    <location>
        <begin position="39"/>
        <end position="67"/>
    </location>
</feature>
<dbReference type="Proteomes" id="UP000521922">
    <property type="component" value="Unassembled WGS sequence"/>
</dbReference>
<gene>
    <name evidence="2" type="ORF">BJ968_001857</name>
</gene>
<dbReference type="EMBL" id="JACCBB010000001">
    <property type="protein sequence ID" value="NYD22317.1"/>
    <property type="molecule type" value="Genomic_DNA"/>
</dbReference>
<evidence type="ECO:0000313" key="2">
    <source>
        <dbReference type="EMBL" id="NYD22317.1"/>
    </source>
</evidence>
<evidence type="ECO:0000256" key="1">
    <source>
        <dbReference type="SAM" id="MobiDB-lite"/>
    </source>
</evidence>
<dbReference type="RefSeq" id="WP_179751202.1">
    <property type="nucleotide sequence ID" value="NZ_BAAAGN010000022.1"/>
</dbReference>
<sequence length="108" mass="10972">MSTLDDTPAARGAQTVAPIQASALLHAASILGEASYTPEQELHGTLSATRHEAETPQPVAAPAPVAEPVPAPVAEPVAEPAPVEVPAPVEAPAKGFFARLLDKLLGRG</sequence>
<reference evidence="2 3" key="1">
    <citation type="submission" date="2020-07" db="EMBL/GenBank/DDBJ databases">
        <title>Sequencing the genomes of 1000 actinobacteria strains.</title>
        <authorList>
            <person name="Klenk H.-P."/>
        </authorList>
    </citation>
    <scope>NUCLEOTIDE SEQUENCE [LARGE SCALE GENOMIC DNA]</scope>
    <source>
        <strain evidence="2 3">DSM 7487</strain>
    </source>
</reference>
<evidence type="ECO:0000313" key="3">
    <source>
        <dbReference type="Proteomes" id="UP000521922"/>
    </source>
</evidence>
<protein>
    <submittedName>
        <fullName evidence="2">Uncharacterized protein</fullName>
    </submittedName>
</protein>
<keyword evidence="3" id="KW-1185">Reference proteome</keyword>